<feature type="domain" description="Histidine kinase/HSP90-like ATPase" evidence="10">
    <location>
        <begin position="291"/>
        <end position="373"/>
    </location>
</feature>
<dbReference type="KEGG" id="mgg:MPLG2_1773"/>
<evidence type="ECO:0000259" key="12">
    <source>
        <dbReference type="Pfam" id="PF23539"/>
    </source>
</evidence>
<keyword evidence="9" id="KW-0472">Membrane</keyword>
<keyword evidence="9" id="KW-0812">Transmembrane</keyword>
<feature type="transmembrane region" description="Helical" evidence="9">
    <location>
        <begin position="21"/>
        <end position="49"/>
    </location>
</feature>
<proteinExistence type="predicted"/>
<dbReference type="EMBL" id="LT985188">
    <property type="protein sequence ID" value="SPD86800.1"/>
    <property type="molecule type" value="Genomic_DNA"/>
</dbReference>
<dbReference type="RefSeq" id="WP_105185679.1">
    <property type="nucleotide sequence ID" value="NZ_BAAAGO010000022.1"/>
</dbReference>
<dbReference type="Pfam" id="PF07730">
    <property type="entry name" value="HisKA_3"/>
    <property type="match status" value="1"/>
</dbReference>
<organism evidence="13 14">
    <name type="scientific">Micropruina glycogenica</name>
    <dbReference type="NCBI Taxonomy" id="75385"/>
    <lineage>
        <taxon>Bacteria</taxon>
        <taxon>Bacillati</taxon>
        <taxon>Actinomycetota</taxon>
        <taxon>Actinomycetes</taxon>
        <taxon>Propionibacteriales</taxon>
        <taxon>Nocardioidaceae</taxon>
        <taxon>Micropruina</taxon>
    </lineage>
</organism>
<comment type="catalytic activity">
    <reaction evidence="1">
        <text>ATP + protein L-histidine = ADP + protein N-phospho-L-histidine.</text>
        <dbReference type="EC" id="2.7.13.3"/>
    </reaction>
</comment>
<feature type="transmembrane region" description="Helical" evidence="9">
    <location>
        <begin position="69"/>
        <end position="93"/>
    </location>
</feature>
<evidence type="ECO:0000256" key="5">
    <source>
        <dbReference type="ARBA" id="ARBA00022741"/>
    </source>
</evidence>
<feature type="domain" description="DUF7134" evidence="12">
    <location>
        <begin position="13"/>
        <end position="142"/>
    </location>
</feature>
<dbReference type="GO" id="GO:0005524">
    <property type="term" value="F:ATP binding"/>
    <property type="evidence" value="ECO:0007669"/>
    <property type="project" value="UniProtKB-KW"/>
</dbReference>
<evidence type="ECO:0000256" key="6">
    <source>
        <dbReference type="ARBA" id="ARBA00022777"/>
    </source>
</evidence>
<dbReference type="Pfam" id="PF02518">
    <property type="entry name" value="HATPase_c"/>
    <property type="match status" value="1"/>
</dbReference>
<evidence type="ECO:0000256" key="7">
    <source>
        <dbReference type="ARBA" id="ARBA00022840"/>
    </source>
</evidence>
<dbReference type="PANTHER" id="PTHR24421">
    <property type="entry name" value="NITRATE/NITRITE SENSOR PROTEIN NARX-RELATED"/>
    <property type="match status" value="1"/>
</dbReference>
<evidence type="ECO:0000259" key="11">
    <source>
        <dbReference type="Pfam" id="PF07730"/>
    </source>
</evidence>
<dbReference type="GO" id="GO:0016020">
    <property type="term" value="C:membrane"/>
    <property type="evidence" value="ECO:0007669"/>
    <property type="project" value="InterPro"/>
</dbReference>
<keyword evidence="3" id="KW-0597">Phosphoprotein</keyword>
<gene>
    <name evidence="13" type="ORF">MPLG2_1773</name>
</gene>
<keyword evidence="14" id="KW-1185">Reference proteome</keyword>
<keyword evidence="6 13" id="KW-0418">Kinase</keyword>
<evidence type="ECO:0000256" key="8">
    <source>
        <dbReference type="ARBA" id="ARBA00023012"/>
    </source>
</evidence>
<evidence type="ECO:0000256" key="3">
    <source>
        <dbReference type="ARBA" id="ARBA00022553"/>
    </source>
</evidence>
<name>A0A2N9JGT3_9ACTN</name>
<reference evidence="13 14" key="1">
    <citation type="submission" date="2018-02" db="EMBL/GenBank/DDBJ databases">
        <authorList>
            <person name="Cohen D.B."/>
            <person name="Kent A.D."/>
        </authorList>
    </citation>
    <scope>NUCLEOTIDE SEQUENCE [LARGE SCALE GENOMIC DNA]</scope>
    <source>
        <strain evidence="13">1</strain>
    </source>
</reference>
<protein>
    <recommendedName>
        <fullName evidence="2">histidine kinase</fullName>
        <ecNumber evidence="2">2.7.13.3</ecNumber>
    </recommendedName>
</protein>
<dbReference type="GO" id="GO:0000155">
    <property type="term" value="F:phosphorelay sensor kinase activity"/>
    <property type="evidence" value="ECO:0007669"/>
    <property type="project" value="InterPro"/>
</dbReference>
<evidence type="ECO:0000256" key="1">
    <source>
        <dbReference type="ARBA" id="ARBA00000085"/>
    </source>
</evidence>
<dbReference type="EC" id="2.7.13.3" evidence="2"/>
<keyword evidence="5" id="KW-0547">Nucleotide-binding</keyword>
<dbReference type="InterPro" id="IPR011712">
    <property type="entry name" value="Sig_transdc_His_kin_sub3_dim/P"/>
</dbReference>
<keyword evidence="8" id="KW-0902">Two-component regulatory system</keyword>
<dbReference type="PANTHER" id="PTHR24421:SF10">
    <property type="entry name" value="NITRATE_NITRITE SENSOR PROTEIN NARQ"/>
    <property type="match status" value="1"/>
</dbReference>
<evidence type="ECO:0000256" key="4">
    <source>
        <dbReference type="ARBA" id="ARBA00022679"/>
    </source>
</evidence>
<dbReference type="GO" id="GO:0046983">
    <property type="term" value="F:protein dimerization activity"/>
    <property type="evidence" value="ECO:0007669"/>
    <property type="project" value="InterPro"/>
</dbReference>
<evidence type="ECO:0000256" key="9">
    <source>
        <dbReference type="SAM" id="Phobius"/>
    </source>
</evidence>
<accession>A0A2N9JGT3</accession>
<feature type="transmembrane region" description="Helical" evidence="9">
    <location>
        <begin position="105"/>
        <end position="122"/>
    </location>
</feature>
<evidence type="ECO:0000259" key="10">
    <source>
        <dbReference type="Pfam" id="PF02518"/>
    </source>
</evidence>
<keyword evidence="4" id="KW-0808">Transferase</keyword>
<dbReference type="Gene3D" id="1.20.5.1930">
    <property type="match status" value="1"/>
</dbReference>
<dbReference type="InterPro" id="IPR003594">
    <property type="entry name" value="HATPase_dom"/>
</dbReference>
<feature type="domain" description="Signal transduction histidine kinase subgroup 3 dimerisation and phosphoacceptor" evidence="11">
    <location>
        <begin position="180"/>
        <end position="246"/>
    </location>
</feature>
<sequence>MRTWHDLQQLDAERPWLLDCGLALGIASAAMLSAGTAATPLQLGLIVAISAGYALRRRAPLPVLVVSGALVATMIALGYTTAVIGAGLFLAAYTVAAHRPLRTTLIGAGYCLTVLVAIAAAFPERMPWEGFGTNVALFVGAFTLGRAGQLHRRTARLEAERAELASWKQQEETRHAVTQERLRIARELHDVVGHSLGVIALQAGVCARIVDSDPAEARSGLLAIAERSRSSLREVRHILSAIRETDEPDCPAPGLADTHTLFSGFSDAGLRLEVERLGEPWPLPTALDHTAYRVVQEALTNVVRHAGTDRAWVRIRFEPDRLELRIRDHGVGAAGPEAAGLAGMRERVGAWGGRLTAGPIEGGGYEVVAMLPRDGDDR</sequence>
<dbReference type="Gene3D" id="3.30.565.10">
    <property type="entry name" value="Histidine kinase-like ATPase, C-terminal domain"/>
    <property type="match status" value="1"/>
</dbReference>
<evidence type="ECO:0000313" key="14">
    <source>
        <dbReference type="Proteomes" id="UP000238164"/>
    </source>
</evidence>
<dbReference type="SUPFAM" id="SSF55874">
    <property type="entry name" value="ATPase domain of HSP90 chaperone/DNA topoisomerase II/histidine kinase"/>
    <property type="match status" value="1"/>
</dbReference>
<dbReference type="AlphaFoldDB" id="A0A2N9JGT3"/>
<dbReference type="CDD" id="cd16917">
    <property type="entry name" value="HATPase_UhpB-NarQ-NarX-like"/>
    <property type="match status" value="1"/>
</dbReference>
<keyword evidence="7" id="KW-0067">ATP-binding</keyword>
<dbReference type="InterPro" id="IPR050482">
    <property type="entry name" value="Sensor_HK_TwoCompSys"/>
</dbReference>
<dbReference type="InterPro" id="IPR036890">
    <property type="entry name" value="HATPase_C_sf"/>
</dbReference>
<evidence type="ECO:0000256" key="2">
    <source>
        <dbReference type="ARBA" id="ARBA00012438"/>
    </source>
</evidence>
<dbReference type="Proteomes" id="UP000238164">
    <property type="component" value="Chromosome 1"/>
</dbReference>
<dbReference type="OrthoDB" id="227596at2"/>
<keyword evidence="9" id="KW-1133">Transmembrane helix</keyword>
<dbReference type="Pfam" id="PF23539">
    <property type="entry name" value="DUF7134"/>
    <property type="match status" value="1"/>
</dbReference>
<evidence type="ECO:0000313" key="13">
    <source>
        <dbReference type="EMBL" id="SPD86800.1"/>
    </source>
</evidence>
<dbReference type="InterPro" id="IPR055558">
    <property type="entry name" value="DUF7134"/>
</dbReference>